<dbReference type="InterPro" id="IPR001245">
    <property type="entry name" value="Ser-Thr/Tyr_kinase_cat_dom"/>
</dbReference>
<dbReference type="SUPFAM" id="SSF56112">
    <property type="entry name" value="Protein kinase-like (PK-like)"/>
    <property type="match status" value="1"/>
</dbReference>
<protein>
    <submittedName>
        <fullName evidence="2">Kinase-like protein</fullName>
    </submittedName>
</protein>
<dbReference type="GO" id="GO:0005524">
    <property type="term" value="F:ATP binding"/>
    <property type="evidence" value="ECO:0007669"/>
    <property type="project" value="InterPro"/>
</dbReference>
<feature type="domain" description="Protein kinase" evidence="1">
    <location>
        <begin position="1"/>
        <end position="227"/>
    </location>
</feature>
<accession>A0AAD6UP09</accession>
<gene>
    <name evidence="2" type="ORF">GGX14DRAFT_380854</name>
</gene>
<evidence type="ECO:0000313" key="2">
    <source>
        <dbReference type="EMBL" id="KAJ7191688.1"/>
    </source>
</evidence>
<sequence>QKLRREVAVWYRLDHPNVVPLFGITYDFGTSLSMVSPWLPNGTLDSYLKSGVPGRNAFRPLLQDTANGLAYLHSQDVIHGDLHPANILITDDGRAQLTDFGLSLIIPEFEGTSYMTSSSVRGGAVRWAAPEVFLPRSNSDTALNVSAMSDVYSFGGVIYQVLCGEVPFSSLHHDIRIIMAVTNGARPQRPPVISAVNWAFINRCWDSVPASRPSLVEICEFLQHRFENRWIRP</sequence>
<dbReference type="EMBL" id="JARJCW010000129">
    <property type="protein sequence ID" value="KAJ7191688.1"/>
    <property type="molecule type" value="Genomic_DNA"/>
</dbReference>
<name>A0AAD6UP09_9AGAR</name>
<evidence type="ECO:0000313" key="3">
    <source>
        <dbReference type="Proteomes" id="UP001219525"/>
    </source>
</evidence>
<keyword evidence="2" id="KW-0418">Kinase</keyword>
<proteinExistence type="predicted"/>
<dbReference type="Proteomes" id="UP001219525">
    <property type="component" value="Unassembled WGS sequence"/>
</dbReference>
<feature type="non-terminal residue" evidence="2">
    <location>
        <position position="233"/>
    </location>
</feature>
<evidence type="ECO:0000259" key="1">
    <source>
        <dbReference type="PROSITE" id="PS50011"/>
    </source>
</evidence>
<comment type="caution">
    <text evidence="2">The sequence shown here is derived from an EMBL/GenBank/DDBJ whole genome shotgun (WGS) entry which is preliminary data.</text>
</comment>
<dbReference type="InterPro" id="IPR000719">
    <property type="entry name" value="Prot_kinase_dom"/>
</dbReference>
<dbReference type="InterPro" id="IPR011009">
    <property type="entry name" value="Kinase-like_dom_sf"/>
</dbReference>
<dbReference type="PIRSF" id="PIRSF000654">
    <property type="entry name" value="Integrin-linked_kinase"/>
    <property type="match status" value="1"/>
</dbReference>
<dbReference type="PANTHER" id="PTHR44329">
    <property type="entry name" value="SERINE/THREONINE-PROTEIN KINASE TNNI3K-RELATED"/>
    <property type="match status" value="1"/>
</dbReference>
<reference evidence="2" key="1">
    <citation type="submission" date="2023-03" db="EMBL/GenBank/DDBJ databases">
        <title>Massive genome expansion in bonnet fungi (Mycena s.s.) driven by repeated elements and novel gene families across ecological guilds.</title>
        <authorList>
            <consortium name="Lawrence Berkeley National Laboratory"/>
            <person name="Harder C.B."/>
            <person name="Miyauchi S."/>
            <person name="Viragh M."/>
            <person name="Kuo A."/>
            <person name="Thoen E."/>
            <person name="Andreopoulos B."/>
            <person name="Lu D."/>
            <person name="Skrede I."/>
            <person name="Drula E."/>
            <person name="Henrissat B."/>
            <person name="Morin E."/>
            <person name="Kohler A."/>
            <person name="Barry K."/>
            <person name="LaButti K."/>
            <person name="Morin E."/>
            <person name="Salamov A."/>
            <person name="Lipzen A."/>
            <person name="Mereny Z."/>
            <person name="Hegedus B."/>
            <person name="Baldrian P."/>
            <person name="Stursova M."/>
            <person name="Weitz H."/>
            <person name="Taylor A."/>
            <person name="Grigoriev I.V."/>
            <person name="Nagy L.G."/>
            <person name="Martin F."/>
            <person name="Kauserud H."/>
        </authorList>
    </citation>
    <scope>NUCLEOTIDE SEQUENCE</scope>
    <source>
        <strain evidence="2">9144</strain>
    </source>
</reference>
<dbReference type="Pfam" id="PF07714">
    <property type="entry name" value="PK_Tyr_Ser-Thr"/>
    <property type="match status" value="1"/>
</dbReference>
<keyword evidence="2" id="KW-0808">Transferase</keyword>
<dbReference type="GO" id="GO:0004674">
    <property type="term" value="F:protein serine/threonine kinase activity"/>
    <property type="evidence" value="ECO:0007669"/>
    <property type="project" value="TreeGrafter"/>
</dbReference>
<dbReference type="PROSITE" id="PS50011">
    <property type="entry name" value="PROTEIN_KINASE_DOM"/>
    <property type="match status" value="1"/>
</dbReference>
<dbReference type="InterPro" id="IPR051681">
    <property type="entry name" value="Ser/Thr_Kinases-Pseudokinases"/>
</dbReference>
<organism evidence="2 3">
    <name type="scientific">Mycena pura</name>
    <dbReference type="NCBI Taxonomy" id="153505"/>
    <lineage>
        <taxon>Eukaryota</taxon>
        <taxon>Fungi</taxon>
        <taxon>Dikarya</taxon>
        <taxon>Basidiomycota</taxon>
        <taxon>Agaricomycotina</taxon>
        <taxon>Agaricomycetes</taxon>
        <taxon>Agaricomycetidae</taxon>
        <taxon>Agaricales</taxon>
        <taxon>Marasmiineae</taxon>
        <taxon>Mycenaceae</taxon>
        <taxon>Mycena</taxon>
    </lineage>
</organism>
<dbReference type="Gene3D" id="1.10.510.10">
    <property type="entry name" value="Transferase(Phosphotransferase) domain 1"/>
    <property type="match status" value="1"/>
</dbReference>
<dbReference type="AlphaFoldDB" id="A0AAD6UP09"/>
<keyword evidence="3" id="KW-1185">Reference proteome</keyword>